<dbReference type="Proteomes" id="UP001208689">
    <property type="component" value="Chromosome"/>
</dbReference>
<evidence type="ECO:0008006" key="3">
    <source>
        <dbReference type="Google" id="ProtNLM"/>
    </source>
</evidence>
<protein>
    <recommendedName>
        <fullName evidence="3">Heparin-sulfate lyase N-terminal domain-containing protein</fullName>
    </recommendedName>
</protein>
<name>A0ABY6HTT8_9ARCH</name>
<reference evidence="1" key="1">
    <citation type="submission" date="2022-09" db="EMBL/GenBank/DDBJ databases">
        <title>Actin cytoskeleton and complex cell architecture in an #Asgard archaeon.</title>
        <authorList>
            <person name="Ponce Toledo R.I."/>
            <person name="Schleper C."/>
            <person name="Rodrigues Oliveira T."/>
            <person name="Wollweber F."/>
            <person name="Xu J."/>
            <person name="Rittmann S."/>
            <person name="Klingl A."/>
            <person name="Pilhofer M."/>
        </authorList>
    </citation>
    <scope>NUCLEOTIDE SEQUENCE</scope>
    <source>
        <strain evidence="1">B-35</strain>
    </source>
</reference>
<proteinExistence type="predicted"/>
<keyword evidence="2" id="KW-1185">Reference proteome</keyword>
<organism evidence="1 2">
    <name type="scientific">Candidatus Lokiarchaeum ossiferum</name>
    <dbReference type="NCBI Taxonomy" id="2951803"/>
    <lineage>
        <taxon>Archaea</taxon>
        <taxon>Promethearchaeati</taxon>
        <taxon>Promethearchaeota</taxon>
        <taxon>Promethearchaeia</taxon>
        <taxon>Promethearchaeales</taxon>
        <taxon>Promethearchaeaceae</taxon>
        <taxon>Candidatus Lokiarchaeum</taxon>
    </lineage>
</organism>
<accession>A0ABY6HTT8</accession>
<dbReference type="EMBL" id="CP104013">
    <property type="protein sequence ID" value="UYP46929.1"/>
    <property type="molecule type" value="Genomic_DNA"/>
</dbReference>
<evidence type="ECO:0000313" key="1">
    <source>
        <dbReference type="EMBL" id="UYP46929.1"/>
    </source>
</evidence>
<gene>
    <name evidence="1" type="ORF">NEF87_003214</name>
</gene>
<evidence type="ECO:0000313" key="2">
    <source>
        <dbReference type="Proteomes" id="UP001208689"/>
    </source>
</evidence>
<sequence>MSEDFFKTTSVNDFKLKNIGHPPAGYNVQKTQDIYSKEPFKQKYSERKQAFISHCLQNPGSDAIKGYFYELVRISEIRGPIWLGLLESALSYIDSRFDCSDFVLLGIMRLCYQFSKNPLVTPDLLKNAKKTILSFKYWPDEPGTDSMCYWTENHHIMFASNEYLAGQLYPNEFFSNSKMTGKEKMVKARKRILKWFELRFYTGFNEWLSNIYYDEDMTALLNLIDFCEDEEIVRKAKIIMDLMLFDMALNSYYGQFVSTHGRCYAAEKKNALVESTIDTMKLVFGMGIFANKDNMSAVTLALSEKYTPPEVIMDIAQDISRAEMENRQRVSINIREARRWGINYKDVDNGLILLSFESYVHPKTINVMVKMLDRFRWWDNEFFQEFKPFKHVLQIGRYFGLTKALAHMFKKDLTRNTREENNIYTYRTPDYMLSSSQDYRKGYGGDQQHIWQASLGPEAVCFTTHPGGFGNTSPEGYWLGSGYLPRVAQVKNVLIAVYKIPRMGGILLSKNLRFTHAWFPKSKFDEVIEKNGWVCARYQDGFLALFSQNTYQWQVEGEEKDKDLIVDGRQNIWIIELGRKDQYQSFSNFVDSVTTSKLIFGKLSVQYTSPSQGLLEFGWKGDLKQNGQNVSLKNYPRYENPYSHTSFGAKKVHIEHSEQHLDLEFEK</sequence>